<feature type="region of interest" description="Disordered" evidence="1">
    <location>
        <begin position="521"/>
        <end position="546"/>
    </location>
</feature>
<feature type="domain" description="Ubiquitin-like" evidence="2">
    <location>
        <begin position="24"/>
        <end position="97"/>
    </location>
</feature>
<dbReference type="Proteomes" id="UP000036987">
    <property type="component" value="Unassembled WGS sequence"/>
</dbReference>
<evidence type="ECO:0000313" key="3">
    <source>
        <dbReference type="EMBL" id="KMZ71171.1"/>
    </source>
</evidence>
<feature type="region of interest" description="Disordered" evidence="1">
    <location>
        <begin position="618"/>
        <end position="670"/>
    </location>
</feature>
<feature type="compositionally biased region" description="Polar residues" evidence="1">
    <location>
        <begin position="427"/>
        <end position="440"/>
    </location>
</feature>
<protein>
    <recommendedName>
        <fullName evidence="2">Ubiquitin-like domain-containing protein</fullName>
    </recommendedName>
</protein>
<dbReference type="AlphaFoldDB" id="A0A0K9PQD4"/>
<dbReference type="SUPFAM" id="SSF54236">
    <property type="entry name" value="Ubiquitin-like"/>
    <property type="match status" value="1"/>
</dbReference>
<keyword evidence="4" id="KW-1185">Reference proteome</keyword>
<feature type="compositionally biased region" description="Low complexity" evidence="1">
    <location>
        <begin position="627"/>
        <end position="637"/>
    </location>
</feature>
<dbReference type="CDD" id="cd17039">
    <property type="entry name" value="Ubl_ubiquitin_like"/>
    <property type="match status" value="1"/>
</dbReference>
<dbReference type="InterPro" id="IPR029071">
    <property type="entry name" value="Ubiquitin-like_domsf"/>
</dbReference>
<dbReference type="PROSITE" id="PS50053">
    <property type="entry name" value="UBIQUITIN_2"/>
    <property type="match status" value="1"/>
</dbReference>
<dbReference type="InterPro" id="IPR019956">
    <property type="entry name" value="Ubiquitin_dom"/>
</dbReference>
<dbReference type="GO" id="GO:0036503">
    <property type="term" value="P:ERAD pathway"/>
    <property type="evidence" value="ECO:0000318"/>
    <property type="project" value="GO_Central"/>
</dbReference>
<dbReference type="Pfam" id="PF00240">
    <property type="entry name" value="ubiquitin"/>
    <property type="match status" value="1"/>
</dbReference>
<comment type="caution">
    <text evidence="3">The sequence shown here is derived from an EMBL/GenBank/DDBJ whole genome shotgun (WGS) entry which is preliminary data.</text>
</comment>
<dbReference type="GO" id="GO:0051787">
    <property type="term" value="F:misfolded protein binding"/>
    <property type="evidence" value="ECO:0000318"/>
    <property type="project" value="GO_Central"/>
</dbReference>
<sequence length="670" mass="72366">MGSNGASEISLPGNGKLESPETTVEIKIKMLDSQTYTLRVNKCVPVPALKEQIASVTGVLSEQQRLICQGKVLKDDQLLSAYHVEDGHTLHLVVSQPVTSSLSTSRFSQSQNDLNISDNSPVSIGGRSFTFRTVSLADQEDAASPDLSRLLSTLINSFGADSVSLGTEREQGFESPNRTSEDGTPLDHQAQIDQILARAGLQSSRDGNFQFANVSPIENRTPSVIPDALTTLNQYICRMRHDFNANGRALASNFQSSNTNNSYNDAFGNNSTTSRQGLPSPAFLAEVIALTRQLLMQNAGECLSELATQLQQHERMTDPQARASMQTNAIMSGVLFQNLGSLLLELGRTIMTLRMGQTSTEAVINAGPAIFISASSPNPIMVQAGPNSNSVPVGSNQQGELPGIGFGSGVHSRNIDIRIRRVPVAATSLSSDQSNRQQPSLDHLRHSSVNAPSARESSVRVVPMRTVVAVPSSGANDTPSGFSRGSFGLYYSLIARVPQLNQLDTPHIENYPETRDVNSTLESSLSHMPPPLPQFPGSSGQNGSNEVVDATGHLIHETLNNMSWPHQEESIRGSDPHPTVQTAIYTDAEAEESAEDNRDGIFFSSLVRQLLPFISSDNSAEPFSYTSVEQSSNPSSSVADDTEMLTNSAEESSRDRRDPPLDKPSKRHKV</sequence>
<organism evidence="3 4">
    <name type="scientific">Zostera marina</name>
    <name type="common">Eelgrass</name>
    <dbReference type="NCBI Taxonomy" id="29655"/>
    <lineage>
        <taxon>Eukaryota</taxon>
        <taxon>Viridiplantae</taxon>
        <taxon>Streptophyta</taxon>
        <taxon>Embryophyta</taxon>
        <taxon>Tracheophyta</taxon>
        <taxon>Spermatophyta</taxon>
        <taxon>Magnoliopsida</taxon>
        <taxon>Liliopsida</taxon>
        <taxon>Zosteraceae</taxon>
        <taxon>Zostera</taxon>
    </lineage>
</organism>
<evidence type="ECO:0000259" key="2">
    <source>
        <dbReference type="PROSITE" id="PS50053"/>
    </source>
</evidence>
<dbReference type="GO" id="GO:0031593">
    <property type="term" value="F:polyubiquitin modification-dependent protein binding"/>
    <property type="evidence" value="ECO:0000318"/>
    <property type="project" value="GO_Central"/>
</dbReference>
<dbReference type="OMA" id="MAHTGND"/>
<dbReference type="SMART" id="SM00213">
    <property type="entry name" value="UBQ"/>
    <property type="match status" value="1"/>
</dbReference>
<dbReference type="PRINTS" id="PR00348">
    <property type="entry name" value="UBIQUITIN"/>
</dbReference>
<feature type="region of interest" description="Disordered" evidence="1">
    <location>
        <begin position="426"/>
        <end position="458"/>
    </location>
</feature>
<dbReference type="FunFam" id="3.10.20.90:FF:000154">
    <property type="entry name" value="Large proline-rich protein BAG6"/>
    <property type="match status" value="1"/>
</dbReference>
<evidence type="ECO:0000313" key="4">
    <source>
        <dbReference type="Proteomes" id="UP000036987"/>
    </source>
</evidence>
<dbReference type="PANTHER" id="PTHR15204:SF0">
    <property type="entry name" value="LARGE PROLINE-RICH PROTEIN BAG6"/>
    <property type="match status" value="1"/>
</dbReference>
<evidence type="ECO:0000256" key="1">
    <source>
        <dbReference type="SAM" id="MobiDB-lite"/>
    </source>
</evidence>
<feature type="compositionally biased region" description="Polar residues" evidence="1">
    <location>
        <begin position="536"/>
        <end position="545"/>
    </location>
</feature>
<dbReference type="EMBL" id="LFYR01000685">
    <property type="protein sequence ID" value="KMZ71171.1"/>
    <property type="molecule type" value="Genomic_DNA"/>
</dbReference>
<dbReference type="OrthoDB" id="267397at2759"/>
<dbReference type="InterPro" id="IPR000626">
    <property type="entry name" value="Ubiquitin-like_dom"/>
</dbReference>
<dbReference type="Gene3D" id="3.10.20.90">
    <property type="entry name" value="Phosphatidylinositol 3-kinase Catalytic Subunit, Chain A, domain 1"/>
    <property type="match status" value="1"/>
</dbReference>
<proteinExistence type="predicted"/>
<dbReference type="PANTHER" id="PTHR15204">
    <property type="entry name" value="LARGE PROLINE-RICH PROTEIN BAG6"/>
    <property type="match status" value="1"/>
</dbReference>
<accession>A0A0K9PQD4</accession>
<dbReference type="STRING" id="29655.A0A0K9PQD4"/>
<feature type="region of interest" description="Disordered" evidence="1">
    <location>
        <begin position="165"/>
        <end position="185"/>
    </location>
</feature>
<reference evidence="4" key="1">
    <citation type="journal article" date="2016" name="Nature">
        <title>The genome of the seagrass Zostera marina reveals angiosperm adaptation to the sea.</title>
        <authorList>
            <person name="Olsen J.L."/>
            <person name="Rouze P."/>
            <person name="Verhelst B."/>
            <person name="Lin Y.-C."/>
            <person name="Bayer T."/>
            <person name="Collen J."/>
            <person name="Dattolo E."/>
            <person name="De Paoli E."/>
            <person name="Dittami S."/>
            <person name="Maumus F."/>
            <person name="Michel G."/>
            <person name="Kersting A."/>
            <person name="Lauritano C."/>
            <person name="Lohaus R."/>
            <person name="Toepel M."/>
            <person name="Tonon T."/>
            <person name="Vanneste K."/>
            <person name="Amirebrahimi M."/>
            <person name="Brakel J."/>
            <person name="Bostroem C."/>
            <person name="Chovatia M."/>
            <person name="Grimwood J."/>
            <person name="Jenkins J.W."/>
            <person name="Jueterbock A."/>
            <person name="Mraz A."/>
            <person name="Stam W.T."/>
            <person name="Tice H."/>
            <person name="Bornberg-Bauer E."/>
            <person name="Green P.J."/>
            <person name="Pearson G.A."/>
            <person name="Procaccini G."/>
            <person name="Duarte C.M."/>
            <person name="Schmutz J."/>
            <person name="Reusch T.B.H."/>
            <person name="Van de Peer Y."/>
        </authorList>
    </citation>
    <scope>NUCLEOTIDE SEQUENCE [LARGE SCALE GENOMIC DNA]</scope>
    <source>
        <strain evidence="4">cv. Finnish</strain>
    </source>
</reference>
<name>A0A0K9PQD4_ZOSMR</name>
<feature type="compositionally biased region" description="Basic and acidic residues" evidence="1">
    <location>
        <begin position="651"/>
        <end position="664"/>
    </location>
</feature>
<dbReference type="GO" id="GO:0071818">
    <property type="term" value="C:BAT3 complex"/>
    <property type="evidence" value="ECO:0000318"/>
    <property type="project" value="GO_Central"/>
</dbReference>
<gene>
    <name evidence="3" type="ORF">ZOSMA_186G00210</name>
</gene>